<feature type="compositionally biased region" description="Basic residues" evidence="1">
    <location>
        <begin position="94"/>
        <end position="103"/>
    </location>
</feature>
<sequence length="119" mass="13517">MSTRTERDWDAFNTDVVVERRGFRSEAWGWRITVHGATVKEGGQGYRCAEDAYAAAQEHLKIMQADPRPTTRGAMPASSSEVARPPLSQEAQRQRRPYRRRIFTVRTPVNPRATSAETL</sequence>
<keyword evidence="3" id="KW-1185">Reference proteome</keyword>
<dbReference type="RefSeq" id="WP_184521017.1">
    <property type="nucleotide sequence ID" value="NZ_JACIJD010000023.1"/>
</dbReference>
<evidence type="ECO:0000313" key="3">
    <source>
        <dbReference type="Proteomes" id="UP000580654"/>
    </source>
</evidence>
<comment type="caution">
    <text evidence="2">The sequence shown here is derived from an EMBL/GenBank/DDBJ whole genome shotgun (WGS) entry which is preliminary data.</text>
</comment>
<name>A0A840Y521_9PROT</name>
<accession>A0A840Y521</accession>
<evidence type="ECO:0000313" key="2">
    <source>
        <dbReference type="EMBL" id="MBB5695835.1"/>
    </source>
</evidence>
<evidence type="ECO:0000256" key="1">
    <source>
        <dbReference type="SAM" id="MobiDB-lite"/>
    </source>
</evidence>
<protein>
    <submittedName>
        <fullName evidence="2">Uncharacterized protein</fullName>
    </submittedName>
</protein>
<dbReference type="Proteomes" id="UP000580654">
    <property type="component" value="Unassembled WGS sequence"/>
</dbReference>
<dbReference type="AlphaFoldDB" id="A0A840Y521"/>
<feature type="region of interest" description="Disordered" evidence="1">
    <location>
        <begin position="65"/>
        <end position="119"/>
    </location>
</feature>
<reference evidence="2 3" key="1">
    <citation type="submission" date="2020-08" db="EMBL/GenBank/DDBJ databases">
        <title>Genomic Encyclopedia of Type Strains, Phase IV (KMG-IV): sequencing the most valuable type-strain genomes for metagenomic binning, comparative biology and taxonomic classification.</title>
        <authorList>
            <person name="Goeker M."/>
        </authorList>
    </citation>
    <scope>NUCLEOTIDE SEQUENCE [LARGE SCALE GENOMIC DNA]</scope>
    <source>
        <strain evidence="2 3">DSM 25622</strain>
    </source>
</reference>
<proteinExistence type="predicted"/>
<dbReference type="EMBL" id="JACIJD010000023">
    <property type="protein sequence ID" value="MBB5695835.1"/>
    <property type="molecule type" value="Genomic_DNA"/>
</dbReference>
<gene>
    <name evidence="2" type="ORF">FHS87_003902</name>
</gene>
<organism evidence="2 3">
    <name type="scientific">Muricoccus pecuniae</name>
    <dbReference type="NCBI Taxonomy" id="693023"/>
    <lineage>
        <taxon>Bacteria</taxon>
        <taxon>Pseudomonadati</taxon>
        <taxon>Pseudomonadota</taxon>
        <taxon>Alphaproteobacteria</taxon>
        <taxon>Acetobacterales</taxon>
        <taxon>Roseomonadaceae</taxon>
        <taxon>Muricoccus</taxon>
    </lineage>
</organism>